<dbReference type="InterPro" id="IPR000515">
    <property type="entry name" value="MetI-like"/>
</dbReference>
<evidence type="ECO:0000256" key="2">
    <source>
        <dbReference type="ARBA" id="ARBA00022448"/>
    </source>
</evidence>
<dbReference type="KEGG" id="jeh:EJN90_08145"/>
<dbReference type="PANTHER" id="PTHR30614">
    <property type="entry name" value="MEMBRANE COMPONENT OF AMINO ACID ABC TRANSPORTER"/>
    <property type="match status" value="1"/>
</dbReference>
<feature type="transmembrane region" description="Helical" evidence="8">
    <location>
        <begin position="20"/>
        <end position="42"/>
    </location>
</feature>
<dbReference type="PANTHER" id="PTHR30614:SF46">
    <property type="entry name" value="ABC TRANSPORTER MEMBRANE SPANNING PERMEASE-GLUTAMINE TRANSPORT"/>
    <property type="match status" value="1"/>
</dbReference>
<name>A0A3Q9BKL2_9LACT</name>
<dbReference type="EMBL" id="CP034465">
    <property type="protein sequence ID" value="AZP04607.1"/>
    <property type="molecule type" value="Genomic_DNA"/>
</dbReference>
<feature type="domain" description="ABC transmembrane type-1" evidence="9">
    <location>
        <begin position="18"/>
        <end position="207"/>
    </location>
</feature>
<dbReference type="CDD" id="cd06261">
    <property type="entry name" value="TM_PBP2"/>
    <property type="match status" value="1"/>
</dbReference>
<evidence type="ECO:0000256" key="4">
    <source>
        <dbReference type="ARBA" id="ARBA00022692"/>
    </source>
</evidence>
<reference evidence="11" key="1">
    <citation type="submission" date="2018-12" db="EMBL/GenBank/DDBJ databases">
        <title>Complete genome sequencing of Jeotgalibaca sp. H21T32.</title>
        <authorList>
            <person name="Bae J.-W."/>
            <person name="Lee S.-Y."/>
        </authorList>
    </citation>
    <scope>NUCLEOTIDE SEQUENCE [LARGE SCALE GENOMIC DNA]</scope>
    <source>
        <strain evidence="11">H21T32</strain>
    </source>
</reference>
<dbReference type="NCBIfam" id="TIGR01726">
    <property type="entry name" value="HEQRo_perm_3TM"/>
    <property type="match status" value="1"/>
</dbReference>
<dbReference type="PROSITE" id="PS50928">
    <property type="entry name" value="ABC_TM1"/>
    <property type="match status" value="1"/>
</dbReference>
<comment type="subcellular location">
    <subcellularLocation>
        <location evidence="1 8">Cell membrane</location>
        <topology evidence="1 8">Multi-pass membrane protein</topology>
    </subcellularLocation>
</comment>
<keyword evidence="11" id="KW-1185">Reference proteome</keyword>
<dbReference type="InterPro" id="IPR043429">
    <property type="entry name" value="ArtM/GltK/GlnP/TcyL/YhdX-like"/>
</dbReference>
<dbReference type="OrthoDB" id="9811552at2"/>
<dbReference type="Gene3D" id="1.10.3720.10">
    <property type="entry name" value="MetI-like"/>
    <property type="match status" value="1"/>
</dbReference>
<dbReference type="RefSeq" id="WP_126110181.1">
    <property type="nucleotide sequence ID" value="NZ_CP034465.1"/>
</dbReference>
<sequence length="221" mass="24763">MLFFELLVQHFPSFIDAMWQTIQITLFSLLFASIIGIVFGLMKVSHNKILRSIANAYIWVIRGTPLLVQIYFVYFGIPMATGISLTEWNAGIITMSLNAGAYMAEIVRGGIESVDTGQMEAARSLGLPYRISMNKVVLPQALRTMLPSIINQFIITLKDTSLLSVIGVRELTMNGKIITANNMETIRMWGIVAIYYLIVISILTIIANKMEDRLSYSKKSV</sequence>
<feature type="transmembrane region" description="Helical" evidence="8">
    <location>
        <begin position="188"/>
        <end position="208"/>
    </location>
</feature>
<keyword evidence="3" id="KW-1003">Cell membrane</keyword>
<keyword evidence="2 8" id="KW-0813">Transport</keyword>
<organism evidence="10 11">
    <name type="scientific">Jeotgalibaca ciconiae</name>
    <dbReference type="NCBI Taxonomy" id="2496265"/>
    <lineage>
        <taxon>Bacteria</taxon>
        <taxon>Bacillati</taxon>
        <taxon>Bacillota</taxon>
        <taxon>Bacilli</taxon>
        <taxon>Lactobacillales</taxon>
        <taxon>Carnobacteriaceae</taxon>
        <taxon>Jeotgalibaca</taxon>
    </lineage>
</organism>
<keyword evidence="4 8" id="KW-0812">Transmembrane</keyword>
<evidence type="ECO:0000256" key="7">
    <source>
        <dbReference type="ARBA" id="ARBA00023136"/>
    </source>
</evidence>
<evidence type="ECO:0000259" key="9">
    <source>
        <dbReference type="PROSITE" id="PS50928"/>
    </source>
</evidence>
<dbReference type="InterPro" id="IPR035906">
    <property type="entry name" value="MetI-like_sf"/>
</dbReference>
<evidence type="ECO:0000256" key="8">
    <source>
        <dbReference type="RuleBase" id="RU363032"/>
    </source>
</evidence>
<gene>
    <name evidence="10" type="ORF">EJN90_08145</name>
</gene>
<dbReference type="InterPro" id="IPR010065">
    <property type="entry name" value="AA_ABC_transptr_permease_3TM"/>
</dbReference>
<keyword evidence="7 8" id="KW-0472">Membrane</keyword>
<dbReference type="Pfam" id="PF00528">
    <property type="entry name" value="BPD_transp_1"/>
    <property type="match status" value="1"/>
</dbReference>
<evidence type="ECO:0000313" key="10">
    <source>
        <dbReference type="EMBL" id="AZP04607.1"/>
    </source>
</evidence>
<accession>A0A3Q9BKL2</accession>
<keyword evidence="6 8" id="KW-1133">Transmembrane helix</keyword>
<feature type="transmembrane region" description="Helical" evidence="8">
    <location>
        <begin position="54"/>
        <end position="77"/>
    </location>
</feature>
<dbReference type="AlphaFoldDB" id="A0A3Q9BKL2"/>
<evidence type="ECO:0000256" key="3">
    <source>
        <dbReference type="ARBA" id="ARBA00022475"/>
    </source>
</evidence>
<protein>
    <submittedName>
        <fullName evidence="10">Amino acid ABC transporter permease</fullName>
    </submittedName>
</protein>
<dbReference type="FunFam" id="1.10.3720.10:FF:000033">
    <property type="entry name" value="Polar amino acid ABC transporter permease"/>
    <property type="match status" value="1"/>
</dbReference>
<evidence type="ECO:0000313" key="11">
    <source>
        <dbReference type="Proteomes" id="UP000273326"/>
    </source>
</evidence>
<evidence type="ECO:0000256" key="5">
    <source>
        <dbReference type="ARBA" id="ARBA00022970"/>
    </source>
</evidence>
<proteinExistence type="inferred from homology"/>
<evidence type="ECO:0000256" key="1">
    <source>
        <dbReference type="ARBA" id="ARBA00004651"/>
    </source>
</evidence>
<evidence type="ECO:0000256" key="6">
    <source>
        <dbReference type="ARBA" id="ARBA00022989"/>
    </source>
</evidence>
<dbReference type="SUPFAM" id="SSF161098">
    <property type="entry name" value="MetI-like"/>
    <property type="match status" value="1"/>
</dbReference>
<dbReference type="GO" id="GO:0043190">
    <property type="term" value="C:ATP-binding cassette (ABC) transporter complex"/>
    <property type="evidence" value="ECO:0007669"/>
    <property type="project" value="InterPro"/>
</dbReference>
<dbReference type="Proteomes" id="UP000273326">
    <property type="component" value="Chromosome"/>
</dbReference>
<comment type="similarity">
    <text evidence="8">Belongs to the binding-protein-dependent transport system permease family.</text>
</comment>
<dbReference type="GO" id="GO:0006865">
    <property type="term" value="P:amino acid transport"/>
    <property type="evidence" value="ECO:0007669"/>
    <property type="project" value="UniProtKB-KW"/>
</dbReference>
<dbReference type="GO" id="GO:0022857">
    <property type="term" value="F:transmembrane transporter activity"/>
    <property type="evidence" value="ECO:0007669"/>
    <property type="project" value="InterPro"/>
</dbReference>
<keyword evidence="5" id="KW-0029">Amino-acid transport</keyword>